<proteinExistence type="predicted"/>
<reference evidence="1 2" key="1">
    <citation type="submission" date="2020-02" db="EMBL/GenBank/DDBJ databases">
        <title>Draft genome sequence of Haematococcus lacustris strain NIES-144.</title>
        <authorList>
            <person name="Morimoto D."/>
            <person name="Nakagawa S."/>
            <person name="Yoshida T."/>
            <person name="Sawayama S."/>
        </authorList>
    </citation>
    <scope>NUCLEOTIDE SEQUENCE [LARGE SCALE GENOMIC DNA]</scope>
    <source>
        <strain evidence="1 2">NIES-144</strain>
    </source>
</reference>
<dbReference type="Proteomes" id="UP000485058">
    <property type="component" value="Unassembled WGS sequence"/>
</dbReference>
<name>A0A699YQJ4_HAELA</name>
<evidence type="ECO:0000313" key="2">
    <source>
        <dbReference type="Proteomes" id="UP000485058"/>
    </source>
</evidence>
<comment type="caution">
    <text evidence="1">The sequence shown here is derived from an EMBL/GenBank/DDBJ whole genome shotgun (WGS) entry which is preliminary data.</text>
</comment>
<gene>
    <name evidence="1" type="ORF">HaLaN_08332</name>
</gene>
<dbReference type="Gene3D" id="3.60.21.10">
    <property type="match status" value="1"/>
</dbReference>
<accession>A0A699YQJ4</accession>
<dbReference type="InterPro" id="IPR029052">
    <property type="entry name" value="Metallo-depent_PP-like"/>
</dbReference>
<organism evidence="1 2">
    <name type="scientific">Haematococcus lacustris</name>
    <name type="common">Green alga</name>
    <name type="synonym">Haematococcus pluvialis</name>
    <dbReference type="NCBI Taxonomy" id="44745"/>
    <lineage>
        <taxon>Eukaryota</taxon>
        <taxon>Viridiplantae</taxon>
        <taxon>Chlorophyta</taxon>
        <taxon>core chlorophytes</taxon>
        <taxon>Chlorophyceae</taxon>
        <taxon>CS clade</taxon>
        <taxon>Chlamydomonadales</taxon>
        <taxon>Haematococcaceae</taxon>
        <taxon>Haematococcus</taxon>
    </lineage>
</organism>
<sequence>MNAMWQARHGLPPDLFPEGIPVYSGHYHLPHTVPGTTIMYVGSQYQVNHGEAGERKRLLVLDAEQGWRVVEEGL</sequence>
<evidence type="ECO:0000313" key="1">
    <source>
        <dbReference type="EMBL" id="GFH12617.1"/>
    </source>
</evidence>
<protein>
    <submittedName>
        <fullName evidence="1">ABC transporter (ISS) isoform A</fullName>
    </submittedName>
</protein>
<dbReference type="SUPFAM" id="SSF56300">
    <property type="entry name" value="Metallo-dependent phosphatases"/>
    <property type="match status" value="1"/>
</dbReference>
<dbReference type="EMBL" id="BLLF01000521">
    <property type="protein sequence ID" value="GFH12617.1"/>
    <property type="molecule type" value="Genomic_DNA"/>
</dbReference>
<dbReference type="AlphaFoldDB" id="A0A699YQJ4"/>
<keyword evidence="2" id="KW-1185">Reference proteome</keyword>